<reference evidence="2" key="1">
    <citation type="submission" date="2021-07" db="EMBL/GenBank/DDBJ databases">
        <authorList>
            <person name="Branca A.L. A."/>
        </authorList>
    </citation>
    <scope>NUCLEOTIDE SEQUENCE</scope>
</reference>
<proteinExistence type="predicted"/>
<comment type="caution">
    <text evidence="2">The sequence shown here is derived from an EMBL/GenBank/DDBJ whole genome shotgun (WGS) entry which is preliminary data.</text>
</comment>
<dbReference type="Proteomes" id="UP001152592">
    <property type="component" value="Unassembled WGS sequence"/>
</dbReference>
<evidence type="ECO:0000256" key="1">
    <source>
        <dbReference type="SAM" id="MobiDB-lite"/>
    </source>
</evidence>
<gene>
    <name evidence="2" type="ORF">PSALAMII_LOCUS3409</name>
</gene>
<feature type="region of interest" description="Disordered" evidence="1">
    <location>
        <begin position="521"/>
        <end position="571"/>
    </location>
</feature>
<organism evidence="2 3">
    <name type="scientific">Penicillium salamii</name>
    <dbReference type="NCBI Taxonomy" id="1612424"/>
    <lineage>
        <taxon>Eukaryota</taxon>
        <taxon>Fungi</taxon>
        <taxon>Dikarya</taxon>
        <taxon>Ascomycota</taxon>
        <taxon>Pezizomycotina</taxon>
        <taxon>Eurotiomycetes</taxon>
        <taxon>Eurotiomycetidae</taxon>
        <taxon>Eurotiales</taxon>
        <taxon>Aspergillaceae</taxon>
        <taxon>Penicillium</taxon>
    </lineage>
</organism>
<evidence type="ECO:0000313" key="3">
    <source>
        <dbReference type="Proteomes" id="UP001152592"/>
    </source>
</evidence>
<feature type="region of interest" description="Disordered" evidence="1">
    <location>
        <begin position="608"/>
        <end position="638"/>
    </location>
</feature>
<accession>A0A9W4IYP5</accession>
<dbReference type="OrthoDB" id="296386at2759"/>
<sequence length="638" mass="72970">MQVVYNDLERDPSVPSGAEPIKNITAHCFSDLLQMKIGAFNTIAKVRVSPLTFEWDPAGGAFPLRGRGPVWHADSCATDCVIMIGRLLEVGCTKIDRANNRMAGFTEIEKSYIETINMSWEILDGNQSIRARDEFLQKFIDGQIHLRMGQPLPPWAVWSQVTRSFSQFRYHHIERVTPCNCQKAETFVDCHEGSCILPGYRRGDERGVAVATLIERCFYTRKSFACAHCGDPIGVTGERRIGQLPLRLVMTFDGKTRLRQHTRHLKFKYLDYEDKKQVAHYRWLGGVYNNEEHACVYWTDQKRGEKSGTDVMMYDSQLNQGLLLGAVPAFRPDDRVPMEWVNHNVIPLLFFERILNPSRELLATAHNVVYDMGNILGRNKNVLEEHVPWTTPDPQPLVEPWERVLSNVGDRFIDYNPEWGRVSTPNPKLSPQPVASDLYPDLTLIDPTVIDQSTLDPSDYSNSSIPDFDIFSLFNPDMMDEDFLAPQHPTGGLDRCKNHMFTSMLNTPDWLAVHPEMWPSGRPSKEGALEFPDLPTWPSPLGKRKRRTQSDATMPDADDFPPGDPPQPGTRLKTAVMLNQSIDPRKRAAYEERQTRDELEKYLQKKETQWFAQKKQKGATKSTKAEQRRAEKIEKIPR</sequence>
<dbReference type="EMBL" id="CAJVPD010000155">
    <property type="protein sequence ID" value="CAG8358282.1"/>
    <property type="molecule type" value="Genomic_DNA"/>
</dbReference>
<protein>
    <submittedName>
        <fullName evidence="2">Uncharacterized protein</fullName>
    </submittedName>
</protein>
<feature type="compositionally biased region" description="Basic and acidic residues" evidence="1">
    <location>
        <begin position="623"/>
        <end position="638"/>
    </location>
</feature>
<evidence type="ECO:0000313" key="2">
    <source>
        <dbReference type="EMBL" id="CAG8358282.1"/>
    </source>
</evidence>
<dbReference type="AlphaFoldDB" id="A0A9W4IYP5"/>
<name>A0A9W4IYP5_9EURO</name>